<keyword evidence="3" id="KW-0378">Hydrolase</keyword>
<dbReference type="InterPro" id="IPR003675">
    <property type="entry name" value="Rce1/LyrA-like_dom"/>
</dbReference>
<feature type="transmembrane region" description="Helical" evidence="1">
    <location>
        <begin position="246"/>
        <end position="267"/>
    </location>
</feature>
<dbReference type="GO" id="GO:0080120">
    <property type="term" value="P:CAAX-box protein maturation"/>
    <property type="evidence" value="ECO:0007669"/>
    <property type="project" value="UniProtKB-ARBA"/>
</dbReference>
<feature type="transmembrane region" description="Helical" evidence="1">
    <location>
        <begin position="115"/>
        <end position="133"/>
    </location>
</feature>
<dbReference type="Pfam" id="PF02517">
    <property type="entry name" value="Rce1-like"/>
    <property type="match status" value="1"/>
</dbReference>
<accession>A0A1B9B7L4</accession>
<dbReference type="PANTHER" id="PTHR35797">
    <property type="entry name" value="PROTEASE-RELATED"/>
    <property type="match status" value="1"/>
</dbReference>
<dbReference type="InterPro" id="IPR042150">
    <property type="entry name" value="MmRce1-like"/>
</dbReference>
<feature type="transmembrane region" description="Helical" evidence="1">
    <location>
        <begin position="42"/>
        <end position="60"/>
    </location>
</feature>
<name>A0A1B9B7L4_9BACI</name>
<sequence>MVKEKKGNPGAQLIVFIILVLASGWLGVLLDSVLIEQPEGNSLGMGLWLVLPFLTAIILRTISRDWKDMGMKPNLKGNMKWYLVSFAIYPLVTLITVGLAALFRVTDLSNVDLRPFFSLVVVSVAGNFIKNIFEEFSWRGYLTPKLIELKVNDWLIYLVSGLGWALWHAAYYMVFLPDSYFESISRVGMLLSGCVLMLCWTVMYVEIYRLTKSVWPCVLMHAVEDAFPTVLVTISGVITFTKSGDVWLNPISGVVATILFLGIGLLLRWIRIEKERHSNAKIDPSLTL</sequence>
<feature type="transmembrane region" description="Helical" evidence="1">
    <location>
        <begin position="81"/>
        <end position="103"/>
    </location>
</feature>
<keyword evidence="1" id="KW-0812">Transmembrane</keyword>
<keyword evidence="1" id="KW-0472">Membrane</keyword>
<evidence type="ECO:0000313" key="4">
    <source>
        <dbReference type="Proteomes" id="UP000092578"/>
    </source>
</evidence>
<keyword evidence="1" id="KW-1133">Transmembrane helix</keyword>
<dbReference type="RefSeq" id="WP_065409513.1">
    <property type="nucleotide sequence ID" value="NZ_MAYT01000002.1"/>
</dbReference>
<dbReference type="Proteomes" id="UP000092578">
    <property type="component" value="Unassembled WGS sequence"/>
</dbReference>
<organism evidence="3 4">
    <name type="scientific">Pseudobacillus wudalianchiensis</name>
    <dbReference type="NCBI Taxonomy" id="1743143"/>
    <lineage>
        <taxon>Bacteria</taxon>
        <taxon>Bacillati</taxon>
        <taxon>Bacillota</taxon>
        <taxon>Bacilli</taxon>
        <taxon>Bacillales</taxon>
        <taxon>Bacillaceae</taxon>
        <taxon>Pseudobacillus</taxon>
    </lineage>
</organism>
<evidence type="ECO:0000256" key="1">
    <source>
        <dbReference type="SAM" id="Phobius"/>
    </source>
</evidence>
<dbReference type="PANTHER" id="PTHR35797:SF1">
    <property type="entry name" value="PROTEASE"/>
    <property type="match status" value="1"/>
</dbReference>
<feature type="domain" description="CAAX prenyl protease 2/Lysostaphin resistance protein A-like" evidence="2">
    <location>
        <begin position="119"/>
        <end position="226"/>
    </location>
</feature>
<evidence type="ECO:0000313" key="3">
    <source>
        <dbReference type="EMBL" id="OCA92097.1"/>
    </source>
</evidence>
<keyword evidence="3" id="KW-0645">Protease</keyword>
<feature type="transmembrane region" description="Helical" evidence="1">
    <location>
        <begin position="154"/>
        <end position="175"/>
    </location>
</feature>
<feature type="transmembrane region" description="Helical" evidence="1">
    <location>
        <begin position="217"/>
        <end position="240"/>
    </location>
</feature>
<feature type="transmembrane region" description="Helical" evidence="1">
    <location>
        <begin position="12"/>
        <end position="30"/>
    </location>
</feature>
<keyword evidence="4" id="KW-1185">Reference proteome</keyword>
<gene>
    <name evidence="3" type="ORF">A8F95_18295</name>
</gene>
<proteinExistence type="predicted"/>
<comment type="caution">
    <text evidence="3">The sequence shown here is derived from an EMBL/GenBank/DDBJ whole genome shotgun (WGS) entry which is preliminary data.</text>
</comment>
<dbReference type="GO" id="GO:0004175">
    <property type="term" value="F:endopeptidase activity"/>
    <property type="evidence" value="ECO:0007669"/>
    <property type="project" value="UniProtKB-ARBA"/>
</dbReference>
<dbReference type="AlphaFoldDB" id="A0A1B9B7L4"/>
<protein>
    <submittedName>
        <fullName evidence="3">CAAX protease</fullName>
    </submittedName>
</protein>
<dbReference type="EMBL" id="MAYT01000002">
    <property type="protein sequence ID" value="OCA92097.1"/>
    <property type="molecule type" value="Genomic_DNA"/>
</dbReference>
<evidence type="ECO:0000259" key="2">
    <source>
        <dbReference type="Pfam" id="PF02517"/>
    </source>
</evidence>
<feature type="transmembrane region" description="Helical" evidence="1">
    <location>
        <begin position="187"/>
        <end position="205"/>
    </location>
</feature>
<dbReference type="GO" id="GO:0006508">
    <property type="term" value="P:proteolysis"/>
    <property type="evidence" value="ECO:0007669"/>
    <property type="project" value="UniProtKB-KW"/>
</dbReference>
<reference evidence="4" key="1">
    <citation type="submission" date="2016-05" db="EMBL/GenBank/DDBJ databases">
        <authorList>
            <person name="Liu B."/>
            <person name="Wang J."/>
            <person name="Zhu Y."/>
            <person name="Liu G."/>
            <person name="Chen Q."/>
            <person name="Chen Z."/>
            <person name="Lan J."/>
            <person name="Che J."/>
            <person name="Ge C."/>
            <person name="Shi H."/>
            <person name="Pan Z."/>
            <person name="Liu X."/>
        </authorList>
    </citation>
    <scope>NUCLEOTIDE SEQUENCE [LARGE SCALE GENOMIC DNA]</scope>
    <source>
        <strain evidence="4">FJAT-27215</strain>
    </source>
</reference>